<dbReference type="AlphaFoldDB" id="Q6MDP6"/>
<evidence type="ECO:0000256" key="1">
    <source>
        <dbReference type="SAM" id="Coils"/>
    </source>
</evidence>
<dbReference type="eggNOG" id="ENOG502ZMQM">
    <property type="taxonomic scope" value="Bacteria"/>
</dbReference>
<evidence type="ECO:0000313" key="2">
    <source>
        <dbReference type="EMBL" id="CAF23303.1"/>
    </source>
</evidence>
<dbReference type="KEGG" id="pcu:PC_RS02770"/>
<dbReference type="RefSeq" id="WP_011175129.1">
    <property type="nucleotide sequence ID" value="NC_005861.2"/>
</dbReference>
<evidence type="ECO:0000313" key="3">
    <source>
        <dbReference type="Proteomes" id="UP000000529"/>
    </source>
</evidence>
<accession>Q6MDP6</accession>
<keyword evidence="3" id="KW-1185">Reference proteome</keyword>
<dbReference type="EMBL" id="BX908798">
    <property type="protein sequence ID" value="CAF23303.1"/>
    <property type="molecule type" value="Genomic_DNA"/>
</dbReference>
<reference evidence="2 3" key="1">
    <citation type="journal article" date="2004" name="Science">
        <title>Illuminating the evolutionary history of chlamydiae.</title>
        <authorList>
            <person name="Horn M."/>
            <person name="Collingro A."/>
            <person name="Schmitz-Esser S."/>
            <person name="Beier C.L."/>
            <person name="Purkhold U."/>
            <person name="Fartmann B."/>
            <person name="Brandt P."/>
            <person name="Nyakatura G.J."/>
            <person name="Droege M."/>
            <person name="Frishman D."/>
            <person name="Rattei T."/>
            <person name="Mewes H."/>
            <person name="Wagner M."/>
        </authorList>
    </citation>
    <scope>NUCLEOTIDE SEQUENCE [LARGE SCALE GENOMIC DNA]</scope>
    <source>
        <strain evidence="2 3">UWE25</strain>
    </source>
</reference>
<dbReference type="Proteomes" id="UP000000529">
    <property type="component" value="Chromosome"/>
</dbReference>
<name>Q6MDP6_PARUW</name>
<organism evidence="2 3">
    <name type="scientific">Protochlamydia amoebophila (strain UWE25)</name>
    <dbReference type="NCBI Taxonomy" id="264201"/>
    <lineage>
        <taxon>Bacteria</taxon>
        <taxon>Pseudomonadati</taxon>
        <taxon>Chlamydiota</taxon>
        <taxon>Chlamydiia</taxon>
        <taxon>Parachlamydiales</taxon>
        <taxon>Parachlamydiaceae</taxon>
        <taxon>Candidatus Protochlamydia</taxon>
    </lineage>
</organism>
<gene>
    <name evidence="2" type="ORF">PC_RS02770</name>
</gene>
<sequence length="201" mass="22770">MIPNALDQQLAVQNPSTAMQQMNNFLQDSNLSLEDRFEIMNNVFISCMQIFGRVEGKLNQQITRLTNEVRHLQDNNENLQHQLEAIEAEQYKEKLIKDYQNSAGIINNIVLATGLTLSFINPINMPASVLALGVSHLYQKSEVSNDLRLLEAFEQEYRTNHPNCSRLEALKYADNKVRETIQELANLDTPNAASVDGSDYA</sequence>
<proteinExistence type="predicted"/>
<keyword evidence="1" id="KW-0175">Coiled coil</keyword>
<protein>
    <submittedName>
        <fullName evidence="2">Uncharacterized protein</fullName>
    </submittedName>
</protein>
<feature type="coiled-coil region" evidence="1">
    <location>
        <begin position="55"/>
        <end position="89"/>
    </location>
</feature>
<dbReference type="HOGENOM" id="CLU_1359319_0_0_0"/>